<dbReference type="Proteomes" id="UP000024635">
    <property type="component" value="Unassembled WGS sequence"/>
</dbReference>
<feature type="transmembrane region" description="Helical" evidence="1">
    <location>
        <begin position="33"/>
        <end position="50"/>
    </location>
</feature>
<organism evidence="2 3">
    <name type="scientific">Ancylostoma ceylanicum</name>
    <dbReference type="NCBI Taxonomy" id="53326"/>
    <lineage>
        <taxon>Eukaryota</taxon>
        <taxon>Metazoa</taxon>
        <taxon>Ecdysozoa</taxon>
        <taxon>Nematoda</taxon>
        <taxon>Chromadorea</taxon>
        <taxon>Rhabditida</taxon>
        <taxon>Rhabditina</taxon>
        <taxon>Rhabditomorpha</taxon>
        <taxon>Strongyloidea</taxon>
        <taxon>Ancylostomatidae</taxon>
        <taxon>Ancylostomatinae</taxon>
        <taxon>Ancylostoma</taxon>
    </lineage>
</organism>
<dbReference type="AlphaFoldDB" id="A0A016WCP7"/>
<keyword evidence="1" id="KW-0472">Membrane</keyword>
<keyword evidence="1" id="KW-1133">Transmembrane helix</keyword>
<evidence type="ECO:0000313" key="2">
    <source>
        <dbReference type="EMBL" id="EYC37584.1"/>
    </source>
</evidence>
<gene>
    <name evidence="2" type="primary">Acey_s0778.g2285</name>
    <name evidence="2" type="ORF">Y032_0778g2285</name>
</gene>
<keyword evidence="3" id="KW-1185">Reference proteome</keyword>
<name>A0A016WCP7_9BILA</name>
<accession>A0A016WCP7</accession>
<reference evidence="3" key="1">
    <citation type="journal article" date="2015" name="Nat. Genet.">
        <title>The genome and transcriptome of the zoonotic hookworm Ancylostoma ceylanicum identify infection-specific gene families.</title>
        <authorList>
            <person name="Schwarz E.M."/>
            <person name="Hu Y."/>
            <person name="Antoshechkin I."/>
            <person name="Miller M.M."/>
            <person name="Sternberg P.W."/>
            <person name="Aroian R.V."/>
        </authorList>
    </citation>
    <scope>NUCLEOTIDE SEQUENCE</scope>
    <source>
        <strain evidence="3">HY135</strain>
    </source>
</reference>
<evidence type="ECO:0000313" key="3">
    <source>
        <dbReference type="Proteomes" id="UP000024635"/>
    </source>
</evidence>
<sequence>MWDVPRIRLHLNIVEALNASLLAPKNMSRRCQILLLIASLLCIIVVSGEYRDPHYYYYGRCADECSDCRELCFIPPDGDCNSIMCTHYRF</sequence>
<proteinExistence type="predicted"/>
<comment type="caution">
    <text evidence="2">The sequence shown here is derived from an EMBL/GenBank/DDBJ whole genome shotgun (WGS) entry which is preliminary data.</text>
</comment>
<dbReference type="EMBL" id="JARK01000378">
    <property type="protein sequence ID" value="EYC37584.1"/>
    <property type="molecule type" value="Genomic_DNA"/>
</dbReference>
<evidence type="ECO:0000256" key="1">
    <source>
        <dbReference type="SAM" id="Phobius"/>
    </source>
</evidence>
<keyword evidence="1" id="KW-0812">Transmembrane</keyword>
<protein>
    <submittedName>
        <fullName evidence="2">Uncharacterized protein</fullName>
    </submittedName>
</protein>